<dbReference type="EMBL" id="FNAN01000009">
    <property type="protein sequence ID" value="SDF18193.1"/>
    <property type="molecule type" value="Genomic_DNA"/>
</dbReference>
<name>A0A1G7J001_9BACT</name>
<dbReference type="SUPFAM" id="SSF46785">
    <property type="entry name" value="Winged helix' DNA-binding domain"/>
    <property type="match status" value="1"/>
</dbReference>
<accession>A0A1G7J001</accession>
<reference evidence="3" key="1">
    <citation type="submission" date="2016-10" db="EMBL/GenBank/DDBJ databases">
        <authorList>
            <person name="Varghese N."/>
            <person name="Submissions S."/>
        </authorList>
    </citation>
    <scope>NUCLEOTIDE SEQUENCE [LARGE SCALE GENOMIC DNA]</scope>
    <source>
        <strain evidence="3">DSM 25329</strain>
    </source>
</reference>
<dbReference type="Gene3D" id="3.40.50.300">
    <property type="entry name" value="P-loop containing nucleotide triphosphate hydrolases"/>
    <property type="match status" value="1"/>
</dbReference>
<dbReference type="InterPro" id="IPR027417">
    <property type="entry name" value="P-loop_NTPase"/>
</dbReference>
<dbReference type="OrthoDB" id="9813134at2"/>
<evidence type="ECO:0000259" key="1">
    <source>
        <dbReference type="Pfam" id="PF01637"/>
    </source>
</evidence>
<dbReference type="STRING" id="659014.SAMN04487996_109147"/>
<protein>
    <recommendedName>
        <fullName evidence="1">ATPase domain-containing protein</fullName>
    </recommendedName>
</protein>
<dbReference type="GO" id="GO:0005524">
    <property type="term" value="F:ATP binding"/>
    <property type="evidence" value="ECO:0007669"/>
    <property type="project" value="InterPro"/>
</dbReference>
<dbReference type="Proteomes" id="UP000198748">
    <property type="component" value="Unassembled WGS sequence"/>
</dbReference>
<organism evidence="2 3">
    <name type="scientific">Dyadobacter soli</name>
    <dbReference type="NCBI Taxonomy" id="659014"/>
    <lineage>
        <taxon>Bacteria</taxon>
        <taxon>Pseudomonadati</taxon>
        <taxon>Bacteroidota</taxon>
        <taxon>Cytophagia</taxon>
        <taxon>Cytophagales</taxon>
        <taxon>Spirosomataceae</taxon>
        <taxon>Dyadobacter</taxon>
    </lineage>
</organism>
<gene>
    <name evidence="2" type="ORF">SAMN04487996_109147</name>
</gene>
<dbReference type="RefSeq" id="WP_090151972.1">
    <property type="nucleotide sequence ID" value="NZ_FNAN01000009.1"/>
</dbReference>
<dbReference type="Pfam" id="PF01637">
    <property type="entry name" value="ATPase_2"/>
    <property type="match status" value="1"/>
</dbReference>
<proteinExistence type="predicted"/>
<dbReference type="PANTHER" id="PTHR34704:SF1">
    <property type="entry name" value="ATPASE"/>
    <property type="match status" value="1"/>
</dbReference>
<dbReference type="PANTHER" id="PTHR34704">
    <property type="entry name" value="ATPASE"/>
    <property type="match status" value="1"/>
</dbReference>
<feature type="domain" description="ATPase" evidence="1">
    <location>
        <begin position="7"/>
        <end position="215"/>
    </location>
</feature>
<evidence type="ECO:0000313" key="3">
    <source>
        <dbReference type="Proteomes" id="UP000198748"/>
    </source>
</evidence>
<evidence type="ECO:0000313" key="2">
    <source>
        <dbReference type="EMBL" id="SDF18193.1"/>
    </source>
</evidence>
<dbReference type="SUPFAM" id="SSF52540">
    <property type="entry name" value="P-loop containing nucleoside triphosphate hydrolases"/>
    <property type="match status" value="1"/>
</dbReference>
<dbReference type="InterPro" id="IPR011579">
    <property type="entry name" value="ATPase_dom"/>
</dbReference>
<keyword evidence="3" id="KW-1185">Reference proteome</keyword>
<dbReference type="InterPro" id="IPR036390">
    <property type="entry name" value="WH_DNA-bd_sf"/>
</dbReference>
<dbReference type="AlphaFoldDB" id="A0A1G7J001"/>
<sequence length="472" mass="53879">MEKVAGRQDEQAQMKQLLLSGKAEFLAIYGRRRVGKTFLIRNVYQKELVFQMTGIANATMAQQLANFSSALQSAEKSENLRTIPGNWFSAFEQLKGFLENLKASRKVILFDELPWIDTFRSGFLSSLEHFWNSWAFARTDIVLVVCGSAASWMLNKLIHNKGGLHNRVTRRIRLEPFTLKETEHFFKIKNIVLDHYQIIQLYMAMGGIPFYLNEVQPGLSAFQVIDKTCFTKGGLLTFEYENLYRSLFSKAERHIAIIEALAAKTQGLTREEIIRTSPLVNGGTLTQLLQELEESGFISKSLPFEKKVKTSIYRLTDQYSLFYLKFIKNSKAAGSGTWLSRIDSPAWRAWSGYAYENIVFAHIDNVKRALGISGIYTETSSWLSAKKEAQIDLLIDRRDRLISICEIKFSQNPFIITKSYKAELEKKLAVFRSETKTNKSAFLTMITTFGTVENTNSLGLVQNQVTMNDLFN</sequence>